<evidence type="ECO:0000259" key="1">
    <source>
        <dbReference type="Pfam" id="PF18990"/>
    </source>
</evidence>
<accession>A0A8J2Y9M7</accession>
<evidence type="ECO:0000313" key="3">
    <source>
        <dbReference type="Proteomes" id="UP000652231"/>
    </source>
</evidence>
<feature type="domain" description="DUF5723" evidence="1">
    <location>
        <begin position="38"/>
        <end position="445"/>
    </location>
</feature>
<proteinExistence type="predicted"/>
<dbReference type="Pfam" id="PF18990">
    <property type="entry name" value="DUF5723"/>
    <property type="match status" value="1"/>
</dbReference>
<gene>
    <name evidence="2" type="ORF">GCM10011312_09350</name>
</gene>
<protein>
    <recommendedName>
        <fullName evidence="1">DUF5723 domain-containing protein</fullName>
    </recommendedName>
</protein>
<evidence type="ECO:0000313" key="2">
    <source>
        <dbReference type="EMBL" id="GGD87417.1"/>
    </source>
</evidence>
<dbReference type="AlphaFoldDB" id="A0A8J2Y9M7"/>
<reference evidence="2" key="2">
    <citation type="submission" date="2020-09" db="EMBL/GenBank/DDBJ databases">
        <authorList>
            <person name="Sun Q."/>
            <person name="Zhou Y."/>
        </authorList>
    </citation>
    <scope>NUCLEOTIDE SEQUENCE</scope>
    <source>
        <strain evidence="2">CGMCC 1.12924</strain>
    </source>
</reference>
<dbReference type="Proteomes" id="UP000652231">
    <property type="component" value="Unassembled WGS sequence"/>
</dbReference>
<reference evidence="2" key="1">
    <citation type="journal article" date="2014" name="Int. J. Syst. Evol. Microbiol.">
        <title>Complete genome sequence of Corynebacterium casei LMG S-19264T (=DSM 44701T), isolated from a smear-ripened cheese.</title>
        <authorList>
            <consortium name="US DOE Joint Genome Institute (JGI-PGF)"/>
            <person name="Walter F."/>
            <person name="Albersmeier A."/>
            <person name="Kalinowski J."/>
            <person name="Ruckert C."/>
        </authorList>
    </citation>
    <scope>NUCLEOTIDE SEQUENCE</scope>
    <source>
        <strain evidence="2">CGMCC 1.12924</strain>
    </source>
</reference>
<keyword evidence="3" id="KW-1185">Reference proteome</keyword>
<organism evidence="2 3">
    <name type="scientific">Planktosalinus lacus</name>
    <dbReference type="NCBI Taxonomy" id="1526573"/>
    <lineage>
        <taxon>Bacteria</taxon>
        <taxon>Pseudomonadati</taxon>
        <taxon>Bacteroidota</taxon>
        <taxon>Flavobacteriia</taxon>
        <taxon>Flavobacteriales</taxon>
        <taxon>Flavobacteriaceae</taxon>
        <taxon>Planktosalinus</taxon>
    </lineage>
</organism>
<dbReference type="RefSeq" id="WP_188439990.1">
    <property type="nucleotide sequence ID" value="NZ_BMGK01000003.1"/>
</dbReference>
<sequence length="470" mass="52320">MKLFSLVVFLCIGFTGLSQNKQLLYGVSDIPQSLMLNPGGIVQYDKHYGIPFLSQIHFNGGASGVTVYDIFQSPNTTDINNRITDAIFNQKNTDFFTVTQQLELINIGWRNSKEYYFSGGIYQEFDMITYFPRDLAILGWEGNGNYIDYEFDLGDLNTSGDLLTVYHFGANKKVSDKLTLGARIKIYSSIFNFTSTNNKGTFVTRVGDGSQNIYDHLLQDADVQLKTSGIAPFIDDENGAPGMGGHIMSRALFGGNLGVGFDIGGTYEVSQNWVVSASLLDVGAIFHTNEVENYRAHGSYNLTGLNLIFPSLEDGEAALPYYQNLEDEITESVPVDTLYNKYTVIRPMKVNAGLMYHFGRAFGNKECDCLDMGQGDFGNQAVGLQFYSIFRPKKPQYAATLFYYRRFTNFLAGKITYTADSFSVDNVGLMAVGDFGKLNVYIGVDNLLRYGNLAKANHVSLQLGFNLKYL</sequence>
<dbReference type="InterPro" id="IPR043781">
    <property type="entry name" value="DUF5723"/>
</dbReference>
<comment type="caution">
    <text evidence="2">The sequence shown here is derived from an EMBL/GenBank/DDBJ whole genome shotgun (WGS) entry which is preliminary data.</text>
</comment>
<name>A0A8J2Y9M7_9FLAO</name>
<dbReference type="EMBL" id="BMGK01000003">
    <property type="protein sequence ID" value="GGD87417.1"/>
    <property type="molecule type" value="Genomic_DNA"/>
</dbReference>